<dbReference type="PANTHER" id="PTHR43799:SF1">
    <property type="entry name" value="ASPARTATE AMINOTRANSFERASE"/>
    <property type="match status" value="1"/>
</dbReference>
<dbReference type="STRING" id="82801.SAMN04488506_2023"/>
<dbReference type="Gene3D" id="3.40.640.10">
    <property type="entry name" value="Type I PLP-dependent aspartate aminotransferase-like (Major domain)"/>
    <property type="match status" value="1"/>
</dbReference>
<dbReference type="PANTHER" id="PTHR43799">
    <property type="entry name" value="AMINOTRANSFERASE, PUTATIVE-RELATED"/>
    <property type="match status" value="1"/>
</dbReference>
<accession>A0A1I5YHT4</accession>
<gene>
    <name evidence="1" type="ORF">SAMN04488506_2023</name>
</gene>
<dbReference type="InterPro" id="IPR015421">
    <property type="entry name" value="PyrdxlP-dep_Trfase_major"/>
</dbReference>
<proteinExistence type="predicted"/>
<organism evidence="1 2">
    <name type="scientific">Desemzia incerta</name>
    <dbReference type="NCBI Taxonomy" id="82801"/>
    <lineage>
        <taxon>Bacteria</taxon>
        <taxon>Bacillati</taxon>
        <taxon>Bacillota</taxon>
        <taxon>Bacilli</taxon>
        <taxon>Lactobacillales</taxon>
        <taxon>Carnobacteriaceae</taxon>
        <taxon>Desemzia</taxon>
    </lineage>
</organism>
<keyword evidence="1" id="KW-0808">Transferase</keyword>
<dbReference type="GO" id="GO:0003677">
    <property type="term" value="F:DNA binding"/>
    <property type="evidence" value="ECO:0007669"/>
    <property type="project" value="UniProtKB-KW"/>
</dbReference>
<dbReference type="InterPro" id="IPR024551">
    <property type="entry name" value="AspAT_Ic"/>
</dbReference>
<keyword evidence="1" id="KW-0032">Aminotransferase</keyword>
<dbReference type="InterPro" id="IPR015424">
    <property type="entry name" value="PyrdxlP-dep_Trfase"/>
</dbReference>
<dbReference type="SUPFAM" id="SSF53383">
    <property type="entry name" value="PLP-dependent transferases"/>
    <property type="match status" value="1"/>
</dbReference>
<dbReference type="GO" id="GO:0004069">
    <property type="term" value="F:L-aspartate:2-oxoglutarate aminotransferase activity"/>
    <property type="evidence" value="ECO:0007669"/>
    <property type="project" value="InterPro"/>
</dbReference>
<dbReference type="Proteomes" id="UP000199136">
    <property type="component" value="Unassembled WGS sequence"/>
</dbReference>
<dbReference type="Pfam" id="PF12897">
    <property type="entry name" value="Asp_aminotransf"/>
    <property type="match status" value="1"/>
</dbReference>
<dbReference type="Gene3D" id="3.90.1150.10">
    <property type="entry name" value="Aspartate Aminotransferase, domain 1"/>
    <property type="match status" value="1"/>
</dbReference>
<dbReference type="CDD" id="cd00609">
    <property type="entry name" value="AAT_like"/>
    <property type="match status" value="1"/>
</dbReference>
<sequence length="424" mass="47760">MEKTTAEKKQRLTELKESYETVKKNPLQLNLKRGVPGKNQLQLSEPMLTVLTPEDLYEETTADFRNYGILTGIPEAKQFFSEVLGTAPEEVIVGGNSSLQLMYMVLASKLFLGQPDRKSAWSQEEQIKFLCPSPGYDRHFNVTEKLGFELIPIPMTDTGPDMDEVERLTASDASIKGIWCVPVYSNPTGTTYSDEVVERLASMKTLAEDFTIMWDNAYVVHHLTETKDEVKNLLDTCKKYGTEKRAWMFCSTSKITFPGAGVAALASSKENIEWFTEILSDQTIGFDKVNQKRHVKFLKNKAHLMKHMEKHAVLLQPKFHKIDTLLSEYFKDDNILEWTVPNGGYFVHLTTQEGCATQIVEALAAIGVSVTEANSSYPYSTNPKDNSIRLAPTSIPVEEVEEAVQMICLCAEMVTLEKELQSNK</sequence>
<reference evidence="1 2" key="1">
    <citation type="submission" date="2016-10" db="EMBL/GenBank/DDBJ databases">
        <authorList>
            <person name="de Groot N.N."/>
        </authorList>
    </citation>
    <scope>NUCLEOTIDE SEQUENCE [LARGE SCALE GENOMIC DNA]</scope>
    <source>
        <strain evidence="1 2">DSM 20581</strain>
    </source>
</reference>
<dbReference type="EMBL" id="FOXW01000008">
    <property type="protein sequence ID" value="SFQ43720.1"/>
    <property type="molecule type" value="Genomic_DNA"/>
</dbReference>
<dbReference type="OrthoDB" id="9802328at2"/>
<name>A0A1I5YHT4_9LACT</name>
<protein>
    <submittedName>
        <fullName evidence="1">DNA-binding transcriptional regulator, MocR family, contains an aminotransferase domain</fullName>
    </submittedName>
</protein>
<evidence type="ECO:0000313" key="1">
    <source>
        <dbReference type="EMBL" id="SFQ43720.1"/>
    </source>
</evidence>
<dbReference type="AlphaFoldDB" id="A0A1I5YHT4"/>
<evidence type="ECO:0000313" key="2">
    <source>
        <dbReference type="Proteomes" id="UP000199136"/>
    </source>
</evidence>
<keyword evidence="2" id="KW-1185">Reference proteome</keyword>
<dbReference type="RefSeq" id="WP_092481041.1">
    <property type="nucleotide sequence ID" value="NZ_FOXW01000008.1"/>
</dbReference>
<dbReference type="InterPro" id="IPR015422">
    <property type="entry name" value="PyrdxlP-dep_Trfase_small"/>
</dbReference>
<keyword evidence="1" id="KW-0238">DNA-binding</keyword>